<evidence type="ECO:0000256" key="4">
    <source>
        <dbReference type="ARBA" id="ARBA00022490"/>
    </source>
</evidence>
<evidence type="ECO:0000313" key="13">
    <source>
        <dbReference type="EMBL" id="RWS14487.1"/>
    </source>
</evidence>
<dbReference type="GO" id="GO:0005765">
    <property type="term" value="C:lysosomal membrane"/>
    <property type="evidence" value="ECO:0007669"/>
    <property type="project" value="UniProtKB-SubCell"/>
</dbReference>
<dbReference type="InterPro" id="IPR019317">
    <property type="entry name" value="BRI3"/>
</dbReference>
<keyword evidence="6 12" id="KW-1133">Transmembrane helix</keyword>
<dbReference type="GO" id="GO:0048471">
    <property type="term" value="C:perinuclear region of cytoplasm"/>
    <property type="evidence" value="ECO:0007669"/>
    <property type="project" value="UniProtKB-SubCell"/>
</dbReference>
<evidence type="ECO:0000256" key="10">
    <source>
        <dbReference type="ARBA" id="ARBA00035449"/>
    </source>
</evidence>
<comment type="caution">
    <text evidence="13">The sequence shown here is derived from an EMBL/GenBank/DDBJ whole genome shotgun (WGS) entry which is preliminary data.</text>
</comment>
<evidence type="ECO:0000256" key="3">
    <source>
        <dbReference type="ARBA" id="ARBA00008090"/>
    </source>
</evidence>
<evidence type="ECO:0000256" key="2">
    <source>
        <dbReference type="ARBA" id="ARBA00004556"/>
    </source>
</evidence>
<protein>
    <recommendedName>
        <fullName evidence="9">Membrane protein BRI3</fullName>
    </recommendedName>
    <alternativeName>
        <fullName evidence="10">Brain protein I3</fullName>
    </alternativeName>
</protein>
<comment type="subcellular location">
    <subcellularLocation>
        <location evidence="2">Cytoplasm</location>
        <location evidence="2">Perinuclear region</location>
    </subcellularLocation>
    <subcellularLocation>
        <location evidence="1">Lysosome membrane</location>
        <topology evidence="1">Multi-pass membrane protein</topology>
    </subcellularLocation>
</comment>
<reference evidence="13 14" key="1">
    <citation type="journal article" date="2018" name="Gigascience">
        <title>Genomes of trombidid mites reveal novel predicted allergens and laterally-transferred genes associated with secondary metabolism.</title>
        <authorList>
            <person name="Dong X."/>
            <person name="Chaisiri K."/>
            <person name="Xia D."/>
            <person name="Armstrong S.D."/>
            <person name="Fang Y."/>
            <person name="Donnelly M.J."/>
            <person name="Kadowaki T."/>
            <person name="McGarry J.W."/>
            <person name="Darby A.C."/>
            <person name="Makepeace B.L."/>
        </authorList>
    </citation>
    <scope>NUCLEOTIDE SEQUENCE [LARGE SCALE GENOMIC DNA]</scope>
    <source>
        <strain evidence="13">UoL-WK</strain>
    </source>
</reference>
<evidence type="ECO:0000256" key="12">
    <source>
        <dbReference type="SAM" id="Phobius"/>
    </source>
</evidence>
<feature type="transmembrane region" description="Helical" evidence="12">
    <location>
        <begin position="95"/>
        <end position="114"/>
    </location>
</feature>
<dbReference type="PANTHER" id="PTHR13551">
    <property type="entry name" value="BRAIN PROTEIN I3"/>
    <property type="match status" value="1"/>
</dbReference>
<keyword evidence="8" id="KW-0458">Lysosome</keyword>
<dbReference type="OrthoDB" id="6513439at2759"/>
<keyword evidence="7 12" id="KW-0472">Membrane</keyword>
<evidence type="ECO:0000256" key="7">
    <source>
        <dbReference type="ARBA" id="ARBA00023136"/>
    </source>
</evidence>
<name>A0A3S3PKN0_9ACAR</name>
<comment type="similarity">
    <text evidence="3">Belongs to the BRI3 family.</text>
</comment>
<gene>
    <name evidence="13" type="ORF">B4U79_14420</name>
</gene>
<dbReference type="PANTHER" id="PTHR13551:SF1">
    <property type="entry name" value="MEMBRANE PROTEIN BRI3"/>
    <property type="match status" value="1"/>
</dbReference>
<evidence type="ECO:0000256" key="8">
    <source>
        <dbReference type="ARBA" id="ARBA00023228"/>
    </source>
</evidence>
<organism evidence="13 14">
    <name type="scientific">Dinothrombium tinctorium</name>
    <dbReference type="NCBI Taxonomy" id="1965070"/>
    <lineage>
        <taxon>Eukaryota</taxon>
        <taxon>Metazoa</taxon>
        <taxon>Ecdysozoa</taxon>
        <taxon>Arthropoda</taxon>
        <taxon>Chelicerata</taxon>
        <taxon>Arachnida</taxon>
        <taxon>Acari</taxon>
        <taxon>Acariformes</taxon>
        <taxon>Trombidiformes</taxon>
        <taxon>Prostigmata</taxon>
        <taxon>Anystina</taxon>
        <taxon>Parasitengona</taxon>
        <taxon>Trombidioidea</taxon>
        <taxon>Trombidiidae</taxon>
        <taxon>Dinothrombium</taxon>
    </lineage>
</organism>
<evidence type="ECO:0000256" key="9">
    <source>
        <dbReference type="ARBA" id="ARBA00035284"/>
    </source>
</evidence>
<keyword evidence="4" id="KW-0963">Cytoplasm</keyword>
<dbReference type="EMBL" id="NCKU01000707">
    <property type="protein sequence ID" value="RWS14487.1"/>
    <property type="molecule type" value="Genomic_DNA"/>
</dbReference>
<dbReference type="Proteomes" id="UP000285301">
    <property type="component" value="Unassembled WGS sequence"/>
</dbReference>
<keyword evidence="5 12" id="KW-0812">Transmembrane</keyword>
<accession>A0A3S3PKN0</accession>
<evidence type="ECO:0000313" key="14">
    <source>
        <dbReference type="Proteomes" id="UP000285301"/>
    </source>
</evidence>
<dbReference type="AlphaFoldDB" id="A0A3S3PKN0"/>
<dbReference type="Pfam" id="PF10164">
    <property type="entry name" value="BRI3"/>
    <property type="match status" value="1"/>
</dbReference>
<evidence type="ECO:0000256" key="11">
    <source>
        <dbReference type="ARBA" id="ARBA00046593"/>
    </source>
</evidence>
<evidence type="ECO:0000256" key="1">
    <source>
        <dbReference type="ARBA" id="ARBA00004155"/>
    </source>
</evidence>
<proteinExistence type="inferred from homology"/>
<comment type="subunit">
    <text evidence="11">Interacts with BRI3BP. Interacts with MGAT1 and IFITM3.</text>
</comment>
<evidence type="ECO:0000256" key="5">
    <source>
        <dbReference type="ARBA" id="ARBA00022692"/>
    </source>
</evidence>
<evidence type="ECO:0000256" key="6">
    <source>
        <dbReference type="ARBA" id="ARBA00022989"/>
    </source>
</evidence>
<keyword evidence="14" id="KW-1185">Reference proteome</keyword>
<sequence>MSEPSASVPVYDRPPPYTPYPTPQYNADCKQYPVQYPPPPANTQGFANPNWNSTQFPNYGSTTVIIQPEPVPQVIVVGNCPVCRVGVLEEDFTCLGVLLALICFPLGILCCLALRQRRCPNCGATFE</sequence>